<comment type="caution">
    <text evidence="2">The sequence shown here is derived from an EMBL/GenBank/DDBJ whole genome shotgun (WGS) entry which is preliminary data.</text>
</comment>
<evidence type="ECO:0000313" key="3">
    <source>
        <dbReference type="Proteomes" id="UP000315164"/>
    </source>
</evidence>
<organism evidence="2 3">
    <name type="scientific">Mannheimia haemolytica</name>
    <name type="common">Pasteurella haemolytica</name>
    <dbReference type="NCBI Taxonomy" id="75985"/>
    <lineage>
        <taxon>Bacteria</taxon>
        <taxon>Pseudomonadati</taxon>
        <taxon>Pseudomonadota</taxon>
        <taxon>Gammaproteobacteria</taxon>
        <taxon>Pasteurellales</taxon>
        <taxon>Pasteurellaceae</taxon>
        <taxon>Mannheimia</taxon>
    </lineage>
</organism>
<dbReference type="OrthoDB" id="9796817at2"/>
<dbReference type="SUPFAM" id="SSF53850">
    <property type="entry name" value="Periplasmic binding protein-like II"/>
    <property type="match status" value="1"/>
</dbReference>
<dbReference type="GeneID" id="67369499"/>
<dbReference type="AlphaFoldDB" id="A0A547EIU1"/>
<evidence type="ECO:0000313" key="1">
    <source>
        <dbReference type="EMBL" id="TRB38084.1"/>
    </source>
</evidence>
<dbReference type="KEGG" id="mhaq:WC39_08965"/>
<dbReference type="EMBL" id="VAJB01000009">
    <property type="protein sequence ID" value="TRB74905.1"/>
    <property type="molecule type" value="Genomic_DNA"/>
</dbReference>
<dbReference type="Proteomes" id="UP000315164">
    <property type="component" value="Unassembled WGS sequence"/>
</dbReference>
<dbReference type="KEGG" id="mhay:VK67_08965"/>
<reference evidence="3 4" key="1">
    <citation type="journal article" date="2019" name="Vet. Microbiol.">
        <title>Genetic characterization of susceptible and multi-drug resistant Mannheimia haemolytica isolated from high-risk stocker calves prior to and after antimicrobial metaphylaxis.</title>
        <authorList>
            <person name="Snyder E.R."/>
            <person name="Alvarez-Narvaez S."/>
            <person name="Credille B.C."/>
        </authorList>
    </citation>
    <scope>NUCLEOTIDE SEQUENCE [LARGE SCALE GENOMIC DNA]</scope>
    <source>
        <strain evidence="2 3">UGA-R5-128-1</strain>
        <strain evidence="1 4">UGA-R7-163-1</strain>
    </source>
</reference>
<dbReference type="Gene3D" id="3.90.76.10">
    <property type="entry name" value="Dipeptide-binding Protein, Domain 1"/>
    <property type="match status" value="1"/>
</dbReference>
<dbReference type="EMBL" id="VAJI01000009">
    <property type="protein sequence ID" value="TRB38084.1"/>
    <property type="molecule type" value="Genomic_DNA"/>
</dbReference>
<dbReference type="Proteomes" id="UP000318394">
    <property type="component" value="Unassembled WGS sequence"/>
</dbReference>
<name>A0A547EIU1_MANHA</name>
<evidence type="ECO:0000313" key="4">
    <source>
        <dbReference type="Proteomes" id="UP000318394"/>
    </source>
</evidence>
<dbReference type="Gene3D" id="3.40.190.10">
    <property type="entry name" value="Periplasmic binding protein-like II"/>
    <property type="match status" value="1"/>
</dbReference>
<dbReference type="RefSeq" id="WP_006248373.1">
    <property type="nucleotide sequence ID" value="NZ_CP011098.1"/>
</dbReference>
<evidence type="ECO:0000313" key="2">
    <source>
        <dbReference type="EMBL" id="TRB74905.1"/>
    </source>
</evidence>
<keyword evidence="4" id="KW-1185">Reference proteome</keyword>
<proteinExistence type="predicted"/>
<gene>
    <name evidence="2" type="ORF">FEA53_06345</name>
    <name evidence="1" type="ORF">FEB89_06410</name>
</gene>
<protein>
    <submittedName>
        <fullName evidence="2">ABC transporter substrate-binding protein</fullName>
    </submittedName>
</protein>
<accession>A0A547EIU1</accession>
<sequence>MKNYINILLDAEFNLHLPFECNDFSSRCIFSMMYEPLFNKNNAIYTTSSYVRNHYFNIEDFSITFEFVDEIFFSNGEKLTSTDIYKTLYYQISHKTMFSSYLDFIEGVSEFLYDGKLNVEFGIYDIPERNMLVIKCNREVDYCDIFSNIEFSPVYFDDNGKPDIYISNGQFNLFVVKDYLVTLKRNKYVSSITNKNIMFVRFIVNNNLYYPIKLFHDGYIDVTSCTYFPNELVKYENIACKDSNIYFLLGFKEEFIQFKSIFFDIINNYINNNLSDILSPVRGYFLDNEIIYDFRAKKINKINFKKLKIAYLDYYPNKNIICVLSEYLLSMGFEVELYGFDIKSYCNLDKSIYDIYLTLSVMLTESKYDLSIYYISYLLDKDIDGFLDIINSDNSNEDYKKQSEYLLSHALCLPICRGKFIYLKSKYADNFHVNDKGLFNL</sequence>